<evidence type="ECO:0000313" key="3">
    <source>
        <dbReference type="EMBL" id="KAJ4454653.1"/>
    </source>
</evidence>
<sequence>MNFGPNFSATAPMSEPTLRTPATYEEALAQVRQLSRTLAAERRRSQLQEVKQSAQQQERAATEAAIKSRQMADQRRSMALGEALQAVLDRNALLTADLEAAREAARVSQAKLKETERELETVRQLLCCQHAGGLLGVSAAATQLPGAPRGVFQEQLLERLATPEVLALSRPPPSYPVVEQAPAQPTLQALAKAEASNARLMNHLKQERDRTERLLKERAALHARLHGQTRGLGEQLTRQRTYLAGALRRIRWLVENQTKTAAQLDERNRYVRQLEAKLLALTARLIQAARRHRQPQAQQTQAQEQQQQQQQQQQPGSSEVGQQGRRHQDEADTAVSRLSSRQAAPGDDDEAAEGMSPGELLADLGAGPGSSLAASMGAQHLDVLLRQAAAALDGHHNPTPSPPPPARRAARPAKQRHHGPPRAHTRPTHWDPRSAAHVPHMPWTPPKPPTCPFPTGPHLGGMYDPVLPPPPRGLTRPRPASLAGGAGGRPNPLAVPLTPPRPRSPPSSPDSLSTASITPVPPVVAIPTGAAAPTRGSAGAAPSPVKCPHAPDLSPPLPAAKKPSPPPLQAPASQGPATVLIRPSETQPSLDHPGSMDDLFSGTFMPHPQAAASLSDATPAILPPPQADSSSLPPTPPGRQPQPSAGAAATTDITSTSPSFSPALIRRWPARGSPPGATSPPSGDDAGSLLEAAEPVPPPQARQTGSLDEMASGGDEEQPSGSLAGLAKSLSLTERPKAAPQPGQQQRRRQQAKDTVMMLGQTRQQGPAESEEGLSLGEIQEFLAELESLPAPGDIDVEGSPRAMGSP</sequence>
<feature type="compositionally biased region" description="Polar residues" evidence="2">
    <location>
        <begin position="651"/>
        <end position="660"/>
    </location>
</feature>
<reference evidence="3" key="1">
    <citation type="journal article" date="2022" name="bioRxiv">
        <title>Genomics of Preaxostyla Flagellates Illuminates Evolutionary Transitions and the Path Towards Mitochondrial Loss.</title>
        <authorList>
            <person name="Novak L.V.F."/>
            <person name="Treitli S.C."/>
            <person name="Pyrih J."/>
            <person name="Halakuc P."/>
            <person name="Pipaliya S.V."/>
            <person name="Vacek V."/>
            <person name="Brzon O."/>
            <person name="Soukal P."/>
            <person name="Eme L."/>
            <person name="Dacks J.B."/>
            <person name="Karnkowska A."/>
            <person name="Elias M."/>
            <person name="Hampl V."/>
        </authorList>
    </citation>
    <scope>NUCLEOTIDE SEQUENCE</scope>
    <source>
        <strain evidence="3">RCP-MX</strain>
    </source>
</reference>
<dbReference type="PANTHER" id="PTHR23159">
    <property type="entry name" value="CENTROSOMAL PROTEIN 2"/>
    <property type="match status" value="1"/>
</dbReference>
<evidence type="ECO:0000256" key="2">
    <source>
        <dbReference type="SAM" id="MobiDB-lite"/>
    </source>
</evidence>
<evidence type="ECO:0000256" key="1">
    <source>
        <dbReference type="SAM" id="Coils"/>
    </source>
</evidence>
<feature type="compositionally biased region" description="Low complexity" evidence="2">
    <location>
        <begin position="670"/>
        <end position="683"/>
    </location>
</feature>
<feature type="compositionally biased region" description="Pro residues" evidence="2">
    <location>
        <begin position="497"/>
        <end position="508"/>
    </location>
</feature>
<evidence type="ECO:0000313" key="4">
    <source>
        <dbReference type="Proteomes" id="UP001141327"/>
    </source>
</evidence>
<organism evidence="3 4">
    <name type="scientific">Paratrimastix pyriformis</name>
    <dbReference type="NCBI Taxonomy" id="342808"/>
    <lineage>
        <taxon>Eukaryota</taxon>
        <taxon>Metamonada</taxon>
        <taxon>Preaxostyla</taxon>
        <taxon>Paratrimastigidae</taxon>
        <taxon>Paratrimastix</taxon>
    </lineage>
</organism>
<feature type="region of interest" description="Disordered" evidence="2">
    <location>
        <begin position="787"/>
        <end position="807"/>
    </location>
</feature>
<feature type="compositionally biased region" description="Low complexity" evidence="2">
    <location>
        <begin position="720"/>
        <end position="745"/>
    </location>
</feature>
<feature type="compositionally biased region" description="Pro residues" evidence="2">
    <location>
        <begin position="553"/>
        <end position="569"/>
    </location>
</feature>
<protein>
    <submittedName>
        <fullName evidence="3">Uncharacterized protein</fullName>
    </submittedName>
</protein>
<feature type="compositionally biased region" description="Low complexity" evidence="2">
    <location>
        <begin position="295"/>
        <end position="323"/>
    </location>
</feature>
<dbReference type="PANTHER" id="PTHR23159:SF60">
    <property type="entry name" value="SPINDLE ASSEMBLY ABNORMAL PROTEIN 4"/>
    <property type="match status" value="1"/>
</dbReference>
<dbReference type="Proteomes" id="UP001141327">
    <property type="component" value="Unassembled WGS sequence"/>
</dbReference>
<dbReference type="EMBL" id="JAPMOS010000141">
    <property type="protein sequence ID" value="KAJ4454653.1"/>
    <property type="molecule type" value="Genomic_DNA"/>
</dbReference>
<feature type="compositionally biased region" description="Low complexity" evidence="2">
    <location>
        <begin position="525"/>
        <end position="552"/>
    </location>
</feature>
<accession>A0ABQ8U9F7</accession>
<feature type="coiled-coil region" evidence="1">
    <location>
        <begin position="24"/>
        <end position="125"/>
    </location>
</feature>
<feature type="region of interest" description="Disordered" evidence="2">
    <location>
        <begin position="290"/>
        <end position="363"/>
    </location>
</feature>
<gene>
    <name evidence="3" type="ORF">PAPYR_10555</name>
</gene>
<proteinExistence type="predicted"/>
<comment type="caution">
    <text evidence="3">The sequence shown here is derived from an EMBL/GenBank/DDBJ whole genome shotgun (WGS) entry which is preliminary data.</text>
</comment>
<feature type="coiled-coil region" evidence="1">
    <location>
        <begin position="190"/>
        <end position="224"/>
    </location>
</feature>
<name>A0ABQ8U9F7_9EUKA</name>
<feature type="compositionally biased region" description="Low complexity" evidence="2">
    <location>
        <begin position="509"/>
        <end position="518"/>
    </location>
</feature>
<feature type="compositionally biased region" description="Basic residues" evidence="2">
    <location>
        <begin position="408"/>
        <end position="427"/>
    </location>
</feature>
<keyword evidence="1" id="KW-0175">Coiled coil</keyword>
<feature type="compositionally biased region" description="Pro residues" evidence="2">
    <location>
        <begin position="442"/>
        <end position="455"/>
    </location>
</feature>
<keyword evidence="4" id="KW-1185">Reference proteome</keyword>
<feature type="region of interest" description="Disordered" evidence="2">
    <location>
        <begin position="393"/>
        <end position="774"/>
    </location>
</feature>